<dbReference type="Pfam" id="PF13193">
    <property type="entry name" value="AMP-binding_C"/>
    <property type="match status" value="2"/>
</dbReference>
<dbReference type="PROSITE" id="PS00455">
    <property type="entry name" value="AMP_BINDING"/>
    <property type="match status" value="2"/>
</dbReference>
<gene>
    <name evidence="7" type="ORF">EJA05_11375</name>
</gene>
<comment type="cofactor">
    <cofactor evidence="1">
        <name>pantetheine 4'-phosphate</name>
        <dbReference type="ChEBI" id="CHEBI:47942"/>
    </cofactor>
</comment>
<dbReference type="InterPro" id="IPR020845">
    <property type="entry name" value="AMP-binding_CS"/>
</dbReference>
<dbReference type="InterPro" id="IPR009081">
    <property type="entry name" value="PP-bd_ACP"/>
</dbReference>
<evidence type="ECO:0000256" key="4">
    <source>
        <dbReference type="ARBA" id="ARBA00022553"/>
    </source>
</evidence>
<dbReference type="EMBL" id="CP034338">
    <property type="protein sequence ID" value="AZL68291.1"/>
    <property type="molecule type" value="Genomic_DNA"/>
</dbReference>
<dbReference type="SUPFAM" id="SSF56801">
    <property type="entry name" value="Acetyl-CoA synthetase-like"/>
    <property type="match status" value="2"/>
</dbReference>
<dbReference type="Gene3D" id="3.30.300.30">
    <property type="match status" value="2"/>
</dbReference>
<keyword evidence="4" id="KW-0597">Phosphoprotein</keyword>
<name>A0A3S8UJ33_9PSED</name>
<dbReference type="SUPFAM" id="SSF47336">
    <property type="entry name" value="ACP-like"/>
    <property type="match status" value="2"/>
</dbReference>
<evidence type="ECO:0000256" key="3">
    <source>
        <dbReference type="ARBA" id="ARBA00022450"/>
    </source>
</evidence>
<dbReference type="InterPro" id="IPR000873">
    <property type="entry name" value="AMP-dep_synth/lig_dom"/>
</dbReference>
<dbReference type="Pfam" id="PF00668">
    <property type="entry name" value="Condensation"/>
    <property type="match status" value="3"/>
</dbReference>
<protein>
    <submittedName>
        <fullName evidence="7">Amino acid adenylation domain-containing protein</fullName>
    </submittedName>
</protein>
<dbReference type="PANTHER" id="PTHR45398">
    <property type="match status" value="1"/>
</dbReference>
<dbReference type="PANTHER" id="PTHR45398:SF1">
    <property type="entry name" value="ENZYME, PUTATIVE (JCVI)-RELATED"/>
    <property type="match status" value="1"/>
</dbReference>
<dbReference type="PROSITE" id="PS00012">
    <property type="entry name" value="PHOSPHOPANTETHEINE"/>
    <property type="match status" value="2"/>
</dbReference>
<dbReference type="InterPro" id="IPR029058">
    <property type="entry name" value="AB_hydrolase_fold"/>
</dbReference>
<dbReference type="FunFam" id="3.40.50.980:FF:000001">
    <property type="entry name" value="Non-ribosomal peptide synthetase"/>
    <property type="match status" value="2"/>
</dbReference>
<dbReference type="Pfam" id="PF00501">
    <property type="entry name" value="AMP-binding"/>
    <property type="match status" value="2"/>
</dbReference>
<dbReference type="InterPro" id="IPR006162">
    <property type="entry name" value="Ppantetheine_attach_site"/>
</dbReference>
<dbReference type="Gene3D" id="3.30.559.10">
    <property type="entry name" value="Chloramphenicol acetyltransferase-like domain"/>
    <property type="match status" value="3"/>
</dbReference>
<dbReference type="InterPro" id="IPR001242">
    <property type="entry name" value="Condensation_dom"/>
</dbReference>
<dbReference type="NCBIfam" id="TIGR01720">
    <property type="entry name" value="NRPS-para261"/>
    <property type="match status" value="1"/>
</dbReference>
<dbReference type="Pfam" id="PF00550">
    <property type="entry name" value="PP-binding"/>
    <property type="match status" value="2"/>
</dbReference>
<organism evidence="7 8">
    <name type="scientific">Pseudomonas entomophila</name>
    <dbReference type="NCBI Taxonomy" id="312306"/>
    <lineage>
        <taxon>Bacteria</taxon>
        <taxon>Pseudomonadati</taxon>
        <taxon>Pseudomonadota</taxon>
        <taxon>Gammaproteobacteria</taxon>
        <taxon>Pseudomonadales</taxon>
        <taxon>Pseudomonadaceae</taxon>
        <taxon>Pseudomonas</taxon>
    </lineage>
</organism>
<dbReference type="PROSITE" id="PS50075">
    <property type="entry name" value="CARRIER"/>
    <property type="match status" value="2"/>
</dbReference>
<dbReference type="CDD" id="cd19534">
    <property type="entry name" value="E_NRPS"/>
    <property type="match status" value="1"/>
</dbReference>
<dbReference type="NCBIfam" id="TIGR01733">
    <property type="entry name" value="AA-adenyl-dom"/>
    <property type="match status" value="2"/>
</dbReference>
<dbReference type="InterPro" id="IPR010071">
    <property type="entry name" value="AA_adenyl_dom"/>
</dbReference>
<comment type="similarity">
    <text evidence="2">Belongs to the ATP-dependent AMP-binding enzyme family.</text>
</comment>
<keyword evidence="5" id="KW-0175">Coiled coil</keyword>
<evidence type="ECO:0000256" key="5">
    <source>
        <dbReference type="SAM" id="Coils"/>
    </source>
</evidence>
<dbReference type="InterPro" id="IPR045851">
    <property type="entry name" value="AMP-bd_C_sf"/>
</dbReference>
<evidence type="ECO:0000313" key="8">
    <source>
        <dbReference type="Proteomes" id="UP000268230"/>
    </source>
</evidence>
<evidence type="ECO:0000313" key="7">
    <source>
        <dbReference type="EMBL" id="AZL68291.1"/>
    </source>
</evidence>
<dbReference type="FunFam" id="3.30.300.30:FF:000010">
    <property type="entry name" value="Enterobactin synthetase component F"/>
    <property type="match status" value="1"/>
</dbReference>
<dbReference type="Gene3D" id="3.40.50.1820">
    <property type="entry name" value="alpha/beta hydrolase"/>
    <property type="match status" value="1"/>
</dbReference>
<dbReference type="InterPro" id="IPR036736">
    <property type="entry name" value="ACP-like_sf"/>
</dbReference>
<feature type="coiled-coil region" evidence="5">
    <location>
        <begin position="88"/>
        <end position="115"/>
    </location>
</feature>
<dbReference type="FunFam" id="1.10.1200.10:FF:000005">
    <property type="entry name" value="Nonribosomal peptide synthetase 1"/>
    <property type="match status" value="2"/>
</dbReference>
<evidence type="ECO:0000256" key="2">
    <source>
        <dbReference type="ARBA" id="ARBA00006432"/>
    </source>
</evidence>
<dbReference type="CDD" id="cd19531">
    <property type="entry name" value="LCL_NRPS-like"/>
    <property type="match status" value="1"/>
</dbReference>
<dbReference type="Gene3D" id="1.10.1200.10">
    <property type="entry name" value="ACP-like"/>
    <property type="match status" value="1"/>
</dbReference>
<dbReference type="CDD" id="cd19543">
    <property type="entry name" value="DCL_NRPS"/>
    <property type="match status" value="1"/>
</dbReference>
<proteinExistence type="inferred from homology"/>
<keyword evidence="3" id="KW-0596">Phosphopantetheine</keyword>
<dbReference type="Gene3D" id="3.40.50.980">
    <property type="match status" value="4"/>
</dbReference>
<dbReference type="Gene3D" id="2.30.38.10">
    <property type="entry name" value="Luciferase, Domain 3"/>
    <property type="match status" value="2"/>
</dbReference>
<dbReference type="Proteomes" id="UP000268230">
    <property type="component" value="Chromosome"/>
</dbReference>
<accession>A0A3S8UJ33</accession>
<dbReference type="SMART" id="SM00823">
    <property type="entry name" value="PKS_PP"/>
    <property type="match status" value="2"/>
</dbReference>
<dbReference type="GO" id="GO:0003824">
    <property type="term" value="F:catalytic activity"/>
    <property type="evidence" value="ECO:0007669"/>
    <property type="project" value="InterPro"/>
</dbReference>
<dbReference type="GO" id="GO:0044550">
    <property type="term" value="P:secondary metabolite biosynthetic process"/>
    <property type="evidence" value="ECO:0007669"/>
    <property type="project" value="UniProtKB-ARBA"/>
</dbReference>
<dbReference type="InterPro" id="IPR023213">
    <property type="entry name" value="CAT-like_dom_sf"/>
</dbReference>
<dbReference type="InterPro" id="IPR025110">
    <property type="entry name" value="AMP-bd_C"/>
</dbReference>
<reference evidence="7 8" key="1">
    <citation type="submission" date="2018-12" db="EMBL/GenBank/DDBJ databases">
        <authorList>
            <person name="Li S."/>
            <person name="Yang R."/>
            <person name="Chen G."/>
            <person name="Zou L."/>
            <person name="Zhang C."/>
            <person name="Chen Y."/>
            <person name="Liu Z."/>
            <person name="Li Y."/>
            <person name="Yan Y."/>
            <person name="Huang M."/>
            <person name="Chen T."/>
        </authorList>
    </citation>
    <scope>NUCLEOTIDE SEQUENCE [LARGE SCALE GENOMIC DNA]</scope>
    <source>
        <strain evidence="7 8">1257</strain>
    </source>
</reference>
<dbReference type="KEGG" id="pory:EJA05_11375"/>
<feature type="domain" description="Carrier" evidence="6">
    <location>
        <begin position="997"/>
        <end position="1071"/>
    </location>
</feature>
<dbReference type="GO" id="GO:0031177">
    <property type="term" value="F:phosphopantetheine binding"/>
    <property type="evidence" value="ECO:0007669"/>
    <property type="project" value="InterPro"/>
</dbReference>
<dbReference type="SUPFAM" id="SSF52777">
    <property type="entry name" value="CoA-dependent acyltransferases"/>
    <property type="match status" value="6"/>
</dbReference>
<dbReference type="InterPro" id="IPR020806">
    <property type="entry name" value="PKS_PP-bd"/>
</dbReference>
<evidence type="ECO:0000256" key="1">
    <source>
        <dbReference type="ARBA" id="ARBA00001957"/>
    </source>
</evidence>
<dbReference type="CDD" id="cd05930">
    <property type="entry name" value="A_NRPS"/>
    <property type="match status" value="1"/>
</dbReference>
<evidence type="ECO:0000259" key="6">
    <source>
        <dbReference type="PROSITE" id="PS50075"/>
    </source>
</evidence>
<dbReference type="OrthoDB" id="9757559at2"/>
<dbReference type="InterPro" id="IPR010060">
    <property type="entry name" value="NRPS_synth"/>
</dbReference>
<sequence length="2611" mass="282923">MTALSDRMQGLAKRFAALPAQERQVLQGRMREQGLAFDLLPIPPRDNLDELVQASFSQQRLWLLWQLDPQSAAYNQPALLSVRGAFDAQRLEHSLQALVQRHEALRTNFRQDEQQVLQVLHSHRAFSLQHQDLRGSSPAQLEQVAEALTAQPFDLEHDLLLRATLLHTGEQQWVLVFCTHHIVTDAWSMPILIEEVLRHYQQQAPAPALPIQYADHARWQRLWLEAGEAERQLGYWRERLGVAEDSLELPADHPRPARRSGRGARLAIELPAGQGGAVRQLAAANGCTPFMVLLATLQVLLMRYSASEVIRVGTPIANRTRAEVEGLIGFFVNTQVLQVELDGRHSFVEVLAQVRQRVLEAQANQDLPFEHLVDALQPQRSLDRTPLFQVLFNHQVASRQGNRWQLPGVELAPLDITRESARFDLALNTEEQGERLSASLLYATDLFEARTIERLGQHWAQLLGAALAEPGRAIETLPLGPLAQASEADATVRGPWLHQRFAAQAAAHPQRIALVEGARSLTYAALEAKANQLARRLIDSGVAPRTQVALCAERRLETLVGLLAVLKAGACYVALDPQYPRQRLEQMLADSGAAHLLAPSDQAERFSGFTDVTLHLLDDASGPLDAPCAAPTLNMLGGDLAYVIFTSGSTGKPKAVGVSQAALANYLDGIEQRLPLGQVQSMALVSTLAADLGHTVLFGALAGGRTLHLIDPDTAVDGQAFAAYMQQHGVDALKIVPSHLGALLGSDNHGVLPRRCLVLGGEASPPALLQRIRALAPGCALVNHYGPTETTVGVFTCLLDDLGSAAPLGAPLPNLRAQVLDGALQQAPLGSQGELYLGGAGLARGYLGQPGLTAERFVPDPFGDGQRLYRSGDRVRQRADDQLQYLGRGDQQLKIRGYRVEPGEIEQQLLAHGDVNECVVSGQPGANGTQLVAYVVLAADATLQADSLKAYLRERLSAHQVPAHVLALAALPLTANGKLDRRALPQPQAQAGSTPATQGDERQQRIAALWREVLRSPQIGLDDNFFELGGDSIVAIQLVSRARAAGIAFSARDVFEHQTVRSLAARAGFDQPQALVEQPAAEGPCLLLPIQQAFFAADPVERHHWNQSLLLQPRQPLDAAVLEQALLQLWRHHDVLRSCFTQGAQGWQAHIPAADEPPAALLWQRHCATLEALEPLLNQAQRSFDLARGDVLRAVLATLPDGSQRLLLSAHHLVVDGVSWRILLEDLQACHDALQAGAQPRLPARSSSVQRWGQALADWAQAEPQRATLDYWAAQLPQHDQELPQMLSREPARSADRQVAVTRLDARLTSGLLQGASAAYRTQVNDLLLAALARVLCRWTGEASVSVQLEGHGREDLGADLDLSRTLGWFTSLFPVRLQPAADPAATIKQVKEQLRAVPDRGLGFAALKYLGAAEDRARLQGLPLPRITFNYLGQVDATFNDQALLRPAPEGKGDERSPEALLGNWLTLSGQVYQGVLALEWSFSGQMFQPETIQRLADAYAVELGELVEHCLAPSAGALTPSDVPLAGLDQAALDGLALTAREVADLYPLSPMQQGMLFHSLYQAEAGAYINQLHVEIGGLDVARLRMAWEQTVQAHDILRSAFLWGDEQAEPLQVVQRQVPSPLQELDWRAKADLPTALQALYAEQRSTPFDLGRAPLLRVCLVQVAPDRHVMVYTHHHILMDGWSSAQVMGEVMQRYHGALPAQAPQPLRDYIRWLQAQDPASAEAFWREQLAGLPAPTRLLDCLPGAQAGQGGMANVDRTLDVAQTQRLEAFARAQRVTLNTLVQGAWALLLQRLAGQQAVCFGVTVSGRPAQLPGIEQQIGLFINTLPMLANPAPGQALGEWLRTLQAGNLAMREYEHTPLYDIQRWVGQGGEALFDHILVFENFPMAEALQEAGGALSFGEVHQHERTSYPLTIAAGVGQTLQLQMSHDLAVLPAAVVEGLAEQLCNLLLAMPAAADCAVAELPVLGLVQNEARLRHERARVDDCAALVPVHLRLQAQALAQPQACAVVCDGQQLSYAELNRRANRLAHALRGRGVGPEHLVGICMGRSVELPVAVLAVLKAGAGYVPLDPDYPQERLQAMVEDSGISLLLGEAALLRAHADAGVATLALDQPLAQLAGQDDDPAWSGLVDSLAYVIFTSGSTGRPKGVALTHRALARHTEAAIQALGLMASDKVLQFATFNFDPFVEQLFATLAVGATLVMRGQPVWSSSQFREAVDTQGITVADLSTAYWATIARDLADSGPHALASLRLVLCGGEAMPGSAVQDWARALGRTVTLLNAYGPTEATVTATLQDCTPWLANPQAVPAVLPIGQALAGRALYLDDGQGGAAAQHGAGEVCIGGELLARGYHGRPGLTAERFVPDPDGTPGSRRYRTGDLAWRDAEQVLWYLGRGDEQVKIRGFRVEPAEIEARLREHGLVREALVQVHQGTAGAQLVAYLVLAAAVDDVALKAWVAATLPGYMVPARVVRLEHMPLSPAGKIDRRALPAPEAAVSGPHRAPGDELAQQVAAIWQQVLEVERVGLDDNFFELGGHSLLATQVIVRLRGQLGVEVSLENLFMASNLEAFCAHVRGLRDVAQPVEDELAKSLEALKRLSSAELEKLIS</sequence>
<feature type="domain" description="Carrier" evidence="6">
    <location>
        <begin position="2506"/>
        <end position="2581"/>
    </location>
</feature>
<dbReference type="Gene3D" id="3.30.559.30">
    <property type="entry name" value="Nonribosomal peptide synthetase, condensation domain"/>
    <property type="match status" value="3"/>
</dbReference>